<dbReference type="GO" id="GO:0008270">
    <property type="term" value="F:zinc ion binding"/>
    <property type="evidence" value="ECO:0007669"/>
    <property type="project" value="UniProtKB-KW"/>
</dbReference>
<dbReference type="PANTHER" id="PTHR22938">
    <property type="entry name" value="ZINC FINGER PROTEIN 598"/>
    <property type="match status" value="1"/>
</dbReference>
<protein>
    <recommendedName>
        <fullName evidence="4">RING-type E3 ubiquitin transferase</fullName>
        <ecNumber evidence="4">2.3.2.27</ecNumber>
    </recommendedName>
</protein>
<evidence type="ECO:0000256" key="9">
    <source>
        <dbReference type="ARBA" id="ARBA00022771"/>
    </source>
</evidence>
<proteinExistence type="inferred from homology"/>
<feature type="compositionally biased region" description="Polar residues" evidence="13">
    <location>
        <begin position="447"/>
        <end position="456"/>
    </location>
</feature>
<dbReference type="Gene3D" id="3.30.40.10">
    <property type="entry name" value="Zinc/RING finger domain, C3HC4 (zinc finger)"/>
    <property type="match status" value="1"/>
</dbReference>
<dbReference type="EC" id="2.3.2.27" evidence="4"/>
<feature type="compositionally biased region" description="Basic and acidic residues" evidence="13">
    <location>
        <begin position="275"/>
        <end position="284"/>
    </location>
</feature>
<feature type="compositionally biased region" description="Low complexity" evidence="13">
    <location>
        <begin position="577"/>
        <end position="592"/>
    </location>
</feature>
<dbReference type="GO" id="GO:0016567">
    <property type="term" value="P:protein ubiquitination"/>
    <property type="evidence" value="ECO:0007669"/>
    <property type="project" value="TreeGrafter"/>
</dbReference>
<keyword evidence="6" id="KW-0597">Phosphoprotein</keyword>
<dbReference type="PROSITE" id="PS50089">
    <property type="entry name" value="ZF_RING_2"/>
    <property type="match status" value="1"/>
</dbReference>
<feature type="region of interest" description="Disordered" evidence="13">
    <location>
        <begin position="546"/>
        <end position="630"/>
    </location>
</feature>
<evidence type="ECO:0000256" key="4">
    <source>
        <dbReference type="ARBA" id="ARBA00012483"/>
    </source>
</evidence>
<feature type="region of interest" description="Disordered" evidence="13">
    <location>
        <begin position="246"/>
        <end position="304"/>
    </location>
</feature>
<comment type="subcellular location">
    <subcellularLocation>
        <location evidence="2">Cytoplasm</location>
    </subcellularLocation>
</comment>
<keyword evidence="7" id="KW-0808">Transferase</keyword>
<evidence type="ECO:0000256" key="3">
    <source>
        <dbReference type="ARBA" id="ARBA00004906"/>
    </source>
</evidence>
<organism evidence="15">
    <name type="scientific">Cacopsylla melanoneura</name>
    <dbReference type="NCBI Taxonomy" id="428564"/>
    <lineage>
        <taxon>Eukaryota</taxon>
        <taxon>Metazoa</taxon>
        <taxon>Ecdysozoa</taxon>
        <taxon>Arthropoda</taxon>
        <taxon>Hexapoda</taxon>
        <taxon>Insecta</taxon>
        <taxon>Pterygota</taxon>
        <taxon>Neoptera</taxon>
        <taxon>Paraneoptera</taxon>
        <taxon>Hemiptera</taxon>
        <taxon>Sternorrhyncha</taxon>
        <taxon>Psylloidea</taxon>
        <taxon>Psyllidae</taxon>
        <taxon>Psyllinae</taxon>
        <taxon>Cacopsylla</taxon>
    </lineage>
</organism>
<dbReference type="InterPro" id="IPR041888">
    <property type="entry name" value="RING-HC_ZNF598/HEL2"/>
</dbReference>
<keyword evidence="8" id="KW-0479">Metal-binding</keyword>
<evidence type="ECO:0000256" key="2">
    <source>
        <dbReference type="ARBA" id="ARBA00004496"/>
    </source>
</evidence>
<reference evidence="15" key="1">
    <citation type="submission" date="2021-05" db="EMBL/GenBank/DDBJ databases">
        <authorList>
            <person name="Alioto T."/>
            <person name="Alioto T."/>
            <person name="Gomez Garrido J."/>
        </authorList>
    </citation>
    <scope>NUCLEOTIDE SEQUENCE</scope>
</reference>
<evidence type="ECO:0000259" key="14">
    <source>
        <dbReference type="PROSITE" id="PS50089"/>
    </source>
</evidence>
<name>A0A8D8VI12_9HEMI</name>
<dbReference type="AlphaFoldDB" id="A0A8D8VI12"/>
<dbReference type="Pfam" id="PF25447">
    <property type="entry name" value="RING_ZNF598"/>
    <property type="match status" value="1"/>
</dbReference>
<sequence>MSGDEPCVVCFKQVRYYSIGSCDHPVCYECCTRMRVLCQTNECPICRQDMQKVFFTDNVRPFKVLESLELHLCDRKYNIRFDGSTIQQAFNTLLQHKCPICPQTHVFSIFKSLEEHVSREHKQFYCDLCVKNLKIFSKERRCYERSQLSTHRRVGDLDDKSHKGHPLCEFCDVRYMDSDELYRHLRRDHFFCHFCDADGHHYYFNGYPDLRDHFLKEHYLCQEENCINEQFTSVFRSEIDLKAHQATTHGRTLGKAGTKQAKKLDVDLSFPARQGHRDRQRGNDRFQPGEPSRYQDPQPAPVQQHSVPIDINSAEFPSLGGAAPVVPVVTRRRQGPIEAFPALGPVDNTSANSRGDRWTAAAAPKRSNQGAPASSSGPKPSTTAAPGAAADFPSLPASSGGPLARAGGPVSWNAVTKTKKQAPKPTGGAPATAPVKKPSKTVLSIAKNVQSRSNGTAPPPGGKNSSGGQTGRTQGKTQAASSRERYRDDDDDFDYNPYDDDISQYGLNPRALPPQGYSKTGKYRINYTRSLLPQEYCKVQLIKAHPPSGAPHAGSSSQNNMNYANIQQQGGGGGVDNGDTSSSSSASLSSTSKKVKMKGRLKAEDFPVLESSAPAPGPGPGTGGGGGGGGGSGLQYILPLNFPTRNASLFENIRSHIGTSFDQFKNMFSCFMRQGLPAEEYYGYVLTTLGRQGFNEVFPELLLLLPLIERQKDLWRVHHANPSAKNRKVVSRLDQCAVCGQIINNSDPELKHHLDAHKRAGVTVAPGSGGKKITSAWGGGRS</sequence>
<dbReference type="GO" id="GO:0061630">
    <property type="term" value="F:ubiquitin protein ligase activity"/>
    <property type="evidence" value="ECO:0007669"/>
    <property type="project" value="UniProtKB-EC"/>
</dbReference>
<evidence type="ECO:0000256" key="8">
    <source>
        <dbReference type="ARBA" id="ARBA00022723"/>
    </source>
</evidence>
<dbReference type="InterPro" id="IPR013083">
    <property type="entry name" value="Znf_RING/FYVE/PHD"/>
</dbReference>
<dbReference type="InterPro" id="IPR044288">
    <property type="entry name" value="ZNF598/HEL2"/>
</dbReference>
<feature type="compositionally biased region" description="Low complexity" evidence="13">
    <location>
        <begin position="423"/>
        <end position="436"/>
    </location>
</feature>
<evidence type="ECO:0000256" key="11">
    <source>
        <dbReference type="ARBA" id="ARBA00035113"/>
    </source>
</evidence>
<feature type="compositionally biased region" description="Polar residues" evidence="13">
    <location>
        <begin position="558"/>
        <end position="568"/>
    </location>
</feature>
<dbReference type="InterPro" id="IPR013087">
    <property type="entry name" value="Znf_C2H2_type"/>
</dbReference>
<dbReference type="InterPro" id="IPR057634">
    <property type="entry name" value="PAH_ZNF598/HEL2"/>
</dbReference>
<dbReference type="PANTHER" id="PTHR22938:SF0">
    <property type="entry name" value="E3 UBIQUITIN-PROTEIN LIGASE ZNF598"/>
    <property type="match status" value="1"/>
</dbReference>
<feature type="domain" description="RING-type" evidence="14">
    <location>
        <begin position="7"/>
        <end position="47"/>
    </location>
</feature>
<dbReference type="EMBL" id="HBUF01362750">
    <property type="protein sequence ID" value="CAG6721796.1"/>
    <property type="molecule type" value="Transcribed_RNA"/>
</dbReference>
<dbReference type="GO" id="GO:0072344">
    <property type="term" value="P:rescue of stalled ribosome"/>
    <property type="evidence" value="ECO:0007669"/>
    <property type="project" value="InterPro"/>
</dbReference>
<comment type="catalytic activity">
    <reaction evidence="1">
        <text>S-ubiquitinyl-[E2 ubiquitin-conjugating enzyme]-L-cysteine + [acceptor protein]-L-lysine = [E2 ubiquitin-conjugating enzyme]-L-cysteine + N(6)-ubiquitinyl-[acceptor protein]-L-lysine.</text>
        <dbReference type="EC" id="2.3.2.27"/>
    </reaction>
</comment>
<feature type="region of interest" description="Disordered" evidence="13">
    <location>
        <begin position="339"/>
        <end position="520"/>
    </location>
</feature>
<dbReference type="CDD" id="cd16615">
    <property type="entry name" value="RING-HC_ZNF598"/>
    <property type="match status" value="1"/>
</dbReference>
<evidence type="ECO:0000256" key="13">
    <source>
        <dbReference type="SAM" id="MobiDB-lite"/>
    </source>
</evidence>
<evidence type="ECO:0000256" key="6">
    <source>
        <dbReference type="ARBA" id="ARBA00022553"/>
    </source>
</evidence>
<keyword evidence="9 12" id="KW-0863">Zinc-finger</keyword>
<evidence type="ECO:0000313" key="15">
    <source>
        <dbReference type="EMBL" id="CAG6721796.1"/>
    </source>
</evidence>
<keyword evidence="5" id="KW-0963">Cytoplasm</keyword>
<evidence type="ECO:0000256" key="10">
    <source>
        <dbReference type="ARBA" id="ARBA00022833"/>
    </source>
</evidence>
<dbReference type="GO" id="GO:0005737">
    <property type="term" value="C:cytoplasm"/>
    <property type="evidence" value="ECO:0007669"/>
    <property type="project" value="UniProtKB-SubCell"/>
</dbReference>
<feature type="compositionally biased region" description="Low complexity" evidence="13">
    <location>
        <begin position="546"/>
        <end position="557"/>
    </location>
</feature>
<dbReference type="PROSITE" id="PS00028">
    <property type="entry name" value="ZINC_FINGER_C2H2_1"/>
    <property type="match status" value="1"/>
</dbReference>
<accession>A0A8D8VI12</accession>
<comment type="similarity">
    <text evidence="11">Belongs to the ZNF598/HEL2 family.</text>
</comment>
<evidence type="ECO:0000256" key="5">
    <source>
        <dbReference type="ARBA" id="ARBA00022490"/>
    </source>
</evidence>
<dbReference type="InterPro" id="IPR056437">
    <property type="entry name" value="Znf-C2H2_ZNF598/HEL2"/>
</dbReference>
<evidence type="ECO:0000256" key="7">
    <source>
        <dbReference type="ARBA" id="ARBA00022679"/>
    </source>
</evidence>
<evidence type="ECO:0000256" key="1">
    <source>
        <dbReference type="ARBA" id="ARBA00000900"/>
    </source>
</evidence>
<dbReference type="Pfam" id="PF23230">
    <property type="entry name" value="zf-C2H2_13"/>
    <property type="match status" value="1"/>
</dbReference>
<keyword evidence="10" id="KW-0862">Zinc</keyword>
<feature type="compositionally biased region" description="Acidic residues" evidence="13">
    <location>
        <begin position="489"/>
        <end position="502"/>
    </location>
</feature>
<dbReference type="Pfam" id="PF23202">
    <property type="entry name" value="PAH_ZNF598"/>
    <property type="match status" value="1"/>
</dbReference>
<feature type="compositionally biased region" description="Gly residues" evidence="13">
    <location>
        <begin position="620"/>
        <end position="630"/>
    </location>
</feature>
<dbReference type="SMART" id="SM00355">
    <property type="entry name" value="ZnF_C2H2"/>
    <property type="match status" value="4"/>
</dbReference>
<evidence type="ECO:0000256" key="12">
    <source>
        <dbReference type="PROSITE-ProRule" id="PRU00175"/>
    </source>
</evidence>
<dbReference type="InterPro" id="IPR001841">
    <property type="entry name" value="Znf_RING"/>
</dbReference>
<comment type="pathway">
    <text evidence="3">Protein modification; protein ubiquitination.</text>
</comment>
<feature type="compositionally biased region" description="Low complexity" evidence="13">
    <location>
        <begin position="370"/>
        <end position="386"/>
    </location>
</feature>
<dbReference type="GO" id="GO:0043022">
    <property type="term" value="F:ribosome binding"/>
    <property type="evidence" value="ECO:0007669"/>
    <property type="project" value="TreeGrafter"/>
</dbReference>
<dbReference type="SUPFAM" id="SSF57850">
    <property type="entry name" value="RING/U-box"/>
    <property type="match status" value="1"/>
</dbReference>